<feature type="domain" description="Transposase IS116/IS110/IS902 C-terminal" evidence="3">
    <location>
        <begin position="250"/>
        <end position="336"/>
    </location>
</feature>
<keyword evidence="1" id="KW-0175">Coiled coil</keyword>
<feature type="domain" description="Transposase IS110-like N-terminal" evidence="2">
    <location>
        <begin position="9"/>
        <end position="153"/>
    </location>
</feature>
<dbReference type="InterPro" id="IPR047650">
    <property type="entry name" value="Transpos_IS110"/>
</dbReference>
<organism evidence="4 5">
    <name type="scientific">Sporofaciens musculi</name>
    <dbReference type="NCBI Taxonomy" id="2681861"/>
    <lineage>
        <taxon>Bacteria</taxon>
        <taxon>Bacillati</taxon>
        <taxon>Bacillota</taxon>
        <taxon>Clostridia</taxon>
        <taxon>Lachnospirales</taxon>
        <taxon>Lachnospiraceae</taxon>
        <taxon>Sporofaciens</taxon>
    </lineage>
</organism>
<dbReference type="InterPro" id="IPR002525">
    <property type="entry name" value="Transp_IS110-like_N"/>
</dbReference>
<evidence type="ECO:0000313" key="4">
    <source>
        <dbReference type="EMBL" id="MXP77821.1"/>
    </source>
</evidence>
<dbReference type="PANTHER" id="PTHR33055:SF15">
    <property type="entry name" value="TRANSPOSASE-RELATED"/>
    <property type="match status" value="1"/>
</dbReference>
<dbReference type="AlphaFoldDB" id="A0A7X3MJZ5"/>
<evidence type="ECO:0000256" key="1">
    <source>
        <dbReference type="SAM" id="Coils"/>
    </source>
</evidence>
<evidence type="ECO:0000259" key="3">
    <source>
        <dbReference type="Pfam" id="PF02371"/>
    </source>
</evidence>
<accession>A0A7X3MJZ5</accession>
<dbReference type="NCBIfam" id="NF033542">
    <property type="entry name" value="transpos_IS110"/>
    <property type="match status" value="1"/>
</dbReference>
<keyword evidence="5" id="KW-1185">Reference proteome</keyword>
<dbReference type="PANTHER" id="PTHR33055">
    <property type="entry name" value="TRANSPOSASE FOR INSERTION SEQUENCE ELEMENT IS1111A"/>
    <property type="match status" value="1"/>
</dbReference>
<dbReference type="Pfam" id="PF01548">
    <property type="entry name" value="DEDD_Tnp_IS110"/>
    <property type="match status" value="1"/>
</dbReference>
<dbReference type="GO" id="GO:0003677">
    <property type="term" value="F:DNA binding"/>
    <property type="evidence" value="ECO:0007669"/>
    <property type="project" value="InterPro"/>
</dbReference>
<dbReference type="RefSeq" id="WP_159753482.1">
    <property type="nucleotide sequence ID" value="NZ_CATIYY010000150.1"/>
</dbReference>
<dbReference type="Pfam" id="PF02371">
    <property type="entry name" value="Transposase_20"/>
    <property type="match status" value="1"/>
</dbReference>
<proteinExistence type="predicted"/>
<reference evidence="4 5" key="1">
    <citation type="submission" date="2019-12" db="EMBL/GenBank/DDBJ databases">
        <title>Sporaefaciens musculi gen. nov., sp. nov., a novel bacterium isolated from the caecum of an obese mouse.</title>
        <authorList>
            <person name="Rasmussen T.S."/>
            <person name="Streidl T."/>
            <person name="Hitch T.C.A."/>
            <person name="Wortmann E."/>
            <person name="Deptula P."/>
            <person name="Hansen M."/>
            <person name="Nielsen D.S."/>
            <person name="Clavel T."/>
            <person name="Vogensen F.K."/>
        </authorList>
    </citation>
    <scope>NUCLEOTIDE SEQUENCE [LARGE SCALE GENOMIC DNA]</scope>
    <source>
        <strain evidence="4 5">WCA-9-b2</strain>
    </source>
</reference>
<protein>
    <submittedName>
        <fullName evidence="4">IS110 family transposase</fullName>
    </submittedName>
</protein>
<gene>
    <name evidence="4" type="ORF">GN277_21445</name>
</gene>
<dbReference type="Proteomes" id="UP000460412">
    <property type="component" value="Unassembled WGS sequence"/>
</dbReference>
<evidence type="ECO:0000313" key="5">
    <source>
        <dbReference type="Proteomes" id="UP000460412"/>
    </source>
</evidence>
<dbReference type="GO" id="GO:0004803">
    <property type="term" value="F:transposase activity"/>
    <property type="evidence" value="ECO:0007669"/>
    <property type="project" value="InterPro"/>
</dbReference>
<dbReference type="GO" id="GO:0006313">
    <property type="term" value="P:DNA transposition"/>
    <property type="evidence" value="ECO:0007669"/>
    <property type="project" value="InterPro"/>
</dbReference>
<dbReference type="EMBL" id="WUQX01000001">
    <property type="protein sequence ID" value="MXP77821.1"/>
    <property type="molecule type" value="Genomic_DNA"/>
</dbReference>
<evidence type="ECO:0000259" key="2">
    <source>
        <dbReference type="Pfam" id="PF01548"/>
    </source>
</evidence>
<feature type="coiled-coil region" evidence="1">
    <location>
        <begin position="224"/>
        <end position="280"/>
    </location>
</feature>
<name>A0A7X3MJZ5_9FIRM</name>
<sequence>MEILYKRCCGIDVHKNMLIACVFMGVRKKEIRQFGTMTDDILQLTKWLNEVDCEMAAMESTGNYWKPVYNIFEDEEIPIMIVNAQHIKGVPGRKTDVKDAEWIADLVRHGLVKASFIPNREQRELREITRYRQELIEERARELNRIQGVLEGCNLKLGSVLTDISGKSGIAILRAIVSGETDPVILSKFAKGKAKNKLAELQRALKGSIHPHQQLMLKHQLEHIETLSRIIEDLDSDIDEKTESMKKQIQLLDEIPGIGRKSAERLLAEIGTEMEQFKNQSHFSSWAGLVPECKESAGKKMSTRIRKGNKHVKSVLVECARSAIRNKKSYFYSRYQRIAARRGGNRALIAVAHSMLTAIYHVLKDLQPYKELGCDYYSTYNREKSIQRNIRSLERMGVTVVIK</sequence>
<dbReference type="Gene3D" id="1.10.150.20">
    <property type="entry name" value="5' to 3' exonuclease, C-terminal subdomain"/>
    <property type="match status" value="1"/>
</dbReference>
<comment type="caution">
    <text evidence="4">The sequence shown here is derived from an EMBL/GenBank/DDBJ whole genome shotgun (WGS) entry which is preliminary data.</text>
</comment>
<dbReference type="InterPro" id="IPR003346">
    <property type="entry name" value="Transposase_20"/>
</dbReference>